<feature type="compositionally biased region" description="Basic and acidic residues" evidence="12">
    <location>
        <begin position="22"/>
        <end position="39"/>
    </location>
</feature>
<keyword evidence="6 10" id="KW-0143">Chaperone</keyword>
<organism evidence="13 14">
    <name type="scientific">Oenococcus oeni</name>
    <name type="common">Leuconostoc oenos</name>
    <dbReference type="NCBI Taxonomy" id="1247"/>
    <lineage>
        <taxon>Bacteria</taxon>
        <taxon>Bacillati</taxon>
        <taxon>Bacillota</taxon>
        <taxon>Bacilli</taxon>
        <taxon>Lactobacillales</taxon>
        <taxon>Lactobacillaceae</taxon>
        <taxon>Oenococcus</taxon>
    </lineage>
</organism>
<dbReference type="NCBIfam" id="NF010759">
    <property type="entry name" value="PRK14162.1"/>
    <property type="match status" value="1"/>
</dbReference>
<comment type="subcellular location">
    <subcellularLocation>
        <location evidence="1 10">Cytoplasm</location>
    </subcellularLocation>
</comment>
<dbReference type="NCBIfam" id="NF010738">
    <property type="entry name" value="PRK14140.1"/>
    <property type="match status" value="1"/>
</dbReference>
<evidence type="ECO:0000256" key="9">
    <source>
        <dbReference type="ARBA" id="ARBA00076414"/>
    </source>
</evidence>
<evidence type="ECO:0000256" key="6">
    <source>
        <dbReference type="ARBA" id="ARBA00023186"/>
    </source>
</evidence>
<evidence type="ECO:0000256" key="2">
    <source>
        <dbReference type="ARBA" id="ARBA00009054"/>
    </source>
</evidence>
<evidence type="ECO:0000256" key="11">
    <source>
        <dbReference type="RuleBase" id="RU004478"/>
    </source>
</evidence>
<evidence type="ECO:0000256" key="3">
    <source>
        <dbReference type="ARBA" id="ARBA00011738"/>
    </source>
</evidence>
<dbReference type="PRINTS" id="PR00773">
    <property type="entry name" value="GRPEPROTEIN"/>
</dbReference>
<reference evidence="13 14" key="1">
    <citation type="submission" date="2018-08" db="EMBL/GenBank/DDBJ databases">
        <authorList>
            <person name="Lorentzen P. G. S. M."/>
        </authorList>
    </citation>
    <scope>NUCLEOTIDE SEQUENCE [LARGE SCALE GENOMIC DNA]</scope>
    <source>
        <strain evidence="13 14">CRBO_1381</strain>
    </source>
</reference>
<comment type="similarity">
    <text evidence="2 10 11">Belongs to the GrpE family.</text>
</comment>
<dbReference type="GO" id="GO:0000774">
    <property type="term" value="F:adenyl-nucleotide exchange factor activity"/>
    <property type="evidence" value="ECO:0007669"/>
    <property type="project" value="InterPro"/>
</dbReference>
<evidence type="ECO:0000256" key="1">
    <source>
        <dbReference type="ARBA" id="ARBA00004496"/>
    </source>
</evidence>
<proteinExistence type="inferred from homology"/>
<comment type="function">
    <text evidence="7 10">Participates actively in the response to hyperosmotic and heat shock by preventing the aggregation of stress-denatured proteins, in association with DnaK and GrpE. It is the nucleotide exchange factor for DnaK and may function as a thermosensor. Unfolded proteins bind initially to DnaJ; upon interaction with the DnaJ-bound protein, DnaK hydrolyzes its bound ATP, resulting in the formation of a stable complex. GrpE releases ADP from DnaK; ATP binding to DnaK triggers the release of the substrate protein, thus completing the reaction cycle. Several rounds of ATP-dependent interactions between DnaJ, DnaK and GrpE are required for fully efficient folding.</text>
</comment>
<evidence type="ECO:0000313" key="13">
    <source>
        <dbReference type="EMBL" id="VDB98568.1"/>
    </source>
</evidence>
<dbReference type="Pfam" id="PF01025">
    <property type="entry name" value="GrpE"/>
    <property type="match status" value="1"/>
</dbReference>
<comment type="subunit">
    <text evidence="3 10">Homodimer.</text>
</comment>
<dbReference type="GO" id="GO:0051087">
    <property type="term" value="F:protein-folding chaperone binding"/>
    <property type="evidence" value="ECO:0007669"/>
    <property type="project" value="InterPro"/>
</dbReference>
<dbReference type="GO" id="GO:0051082">
    <property type="term" value="F:unfolded protein binding"/>
    <property type="evidence" value="ECO:0007669"/>
    <property type="project" value="TreeGrafter"/>
</dbReference>
<dbReference type="PANTHER" id="PTHR21237">
    <property type="entry name" value="GRPE PROTEIN"/>
    <property type="match status" value="1"/>
</dbReference>
<dbReference type="PANTHER" id="PTHR21237:SF23">
    <property type="entry name" value="GRPE PROTEIN HOMOLOG, MITOCHONDRIAL"/>
    <property type="match status" value="1"/>
</dbReference>
<dbReference type="RefSeq" id="WP_071419309.1">
    <property type="nucleotide sequence ID" value="NZ_LR031358.1"/>
</dbReference>
<dbReference type="GO" id="GO:0042803">
    <property type="term" value="F:protein homodimerization activity"/>
    <property type="evidence" value="ECO:0007669"/>
    <property type="project" value="InterPro"/>
</dbReference>
<dbReference type="InterPro" id="IPR000740">
    <property type="entry name" value="GrpE"/>
</dbReference>
<dbReference type="Gene3D" id="3.90.20.20">
    <property type="match status" value="1"/>
</dbReference>
<gene>
    <name evidence="10 13" type="primary">grpE</name>
    <name evidence="13" type="ORF">OENI_1321</name>
</gene>
<dbReference type="Gene3D" id="2.30.22.10">
    <property type="entry name" value="Head domain of nucleotide exchange factor GrpE"/>
    <property type="match status" value="1"/>
</dbReference>
<dbReference type="GO" id="GO:0005737">
    <property type="term" value="C:cytoplasm"/>
    <property type="evidence" value="ECO:0007669"/>
    <property type="project" value="UniProtKB-SubCell"/>
</dbReference>
<name>A0AAQ2UUI3_OENOE</name>
<dbReference type="GO" id="GO:0006457">
    <property type="term" value="P:protein folding"/>
    <property type="evidence" value="ECO:0007669"/>
    <property type="project" value="InterPro"/>
</dbReference>
<evidence type="ECO:0000313" key="14">
    <source>
        <dbReference type="Proteomes" id="UP000294726"/>
    </source>
</evidence>
<sequence length="198" mass="21804">MVEKKKSQAEKNNQSATEEEIEKAVKGSKRDSNAADEKNSASATASSSAVSDAEPAVDYEDKFYRAEAEMQNMQQRFNKERASILKYEGQDLAKSILPALDNLERALSVSADDPASKKIQDGVELTYKSLSNALTDNGIVKIGRAGDQFDPNLHNAIQKTPIDDPEKQKEGTIAVVLQKGYQLHDRVLRPAMVSVYTK</sequence>
<evidence type="ECO:0000256" key="5">
    <source>
        <dbReference type="ARBA" id="ARBA00023016"/>
    </source>
</evidence>
<evidence type="ECO:0000256" key="10">
    <source>
        <dbReference type="HAMAP-Rule" id="MF_01151"/>
    </source>
</evidence>
<dbReference type="AlphaFoldDB" id="A0AAQ2UUI3"/>
<accession>A0AAQ2UUI3</accession>
<dbReference type="HAMAP" id="MF_01151">
    <property type="entry name" value="GrpE"/>
    <property type="match status" value="1"/>
</dbReference>
<feature type="region of interest" description="Disordered" evidence="12">
    <location>
        <begin position="1"/>
        <end position="56"/>
    </location>
</feature>
<dbReference type="InterPro" id="IPR013805">
    <property type="entry name" value="GrpE_CC"/>
</dbReference>
<feature type="compositionally biased region" description="Low complexity" evidence="12">
    <location>
        <begin position="40"/>
        <end position="53"/>
    </location>
</feature>
<keyword evidence="5 10" id="KW-0346">Stress response</keyword>
<dbReference type="FunFam" id="2.30.22.10:FF:000001">
    <property type="entry name" value="Protein GrpE"/>
    <property type="match status" value="1"/>
</dbReference>
<dbReference type="Proteomes" id="UP000294726">
    <property type="component" value="Chromosome"/>
</dbReference>
<dbReference type="InterPro" id="IPR009012">
    <property type="entry name" value="GrpE_head"/>
</dbReference>
<dbReference type="EMBL" id="LR031358">
    <property type="protein sequence ID" value="VDB98568.1"/>
    <property type="molecule type" value="Genomic_DNA"/>
</dbReference>
<dbReference type="CDD" id="cd00446">
    <property type="entry name" value="GrpE"/>
    <property type="match status" value="1"/>
</dbReference>
<evidence type="ECO:0000256" key="8">
    <source>
        <dbReference type="ARBA" id="ARBA00072274"/>
    </source>
</evidence>
<protein>
    <recommendedName>
        <fullName evidence="8 10">Protein GrpE</fullName>
    </recommendedName>
    <alternativeName>
        <fullName evidence="9 10">HSP-70 cofactor</fullName>
    </alternativeName>
</protein>
<dbReference type="SUPFAM" id="SSF51064">
    <property type="entry name" value="Head domain of nucleotide exchange factor GrpE"/>
    <property type="match status" value="1"/>
</dbReference>
<evidence type="ECO:0000256" key="4">
    <source>
        <dbReference type="ARBA" id="ARBA00022490"/>
    </source>
</evidence>
<dbReference type="SUPFAM" id="SSF58014">
    <property type="entry name" value="Coiled-coil domain of nucleotide exchange factor GrpE"/>
    <property type="match status" value="1"/>
</dbReference>
<evidence type="ECO:0000256" key="7">
    <source>
        <dbReference type="ARBA" id="ARBA00053401"/>
    </source>
</evidence>
<evidence type="ECO:0000256" key="12">
    <source>
        <dbReference type="SAM" id="MobiDB-lite"/>
    </source>
</evidence>
<keyword evidence="4 10" id="KW-0963">Cytoplasm</keyword>